<evidence type="ECO:0000256" key="2">
    <source>
        <dbReference type="ARBA" id="ARBA00022692"/>
    </source>
</evidence>
<dbReference type="Pfam" id="PF11412">
    <property type="entry name" value="DsbD_N"/>
    <property type="match status" value="1"/>
</dbReference>
<feature type="transmembrane region" description="Helical" evidence="6">
    <location>
        <begin position="429"/>
        <end position="448"/>
    </location>
</feature>
<dbReference type="RefSeq" id="WP_087318071.1">
    <property type="nucleotide sequence ID" value="NZ_CP183042.1"/>
</dbReference>
<dbReference type="Gene3D" id="3.40.30.10">
    <property type="entry name" value="Glutaredoxin"/>
    <property type="match status" value="1"/>
</dbReference>
<dbReference type="PANTHER" id="PTHR32234">
    <property type="entry name" value="THIOL:DISULFIDE INTERCHANGE PROTEIN DSBD"/>
    <property type="match status" value="1"/>
</dbReference>
<evidence type="ECO:0000256" key="3">
    <source>
        <dbReference type="ARBA" id="ARBA00022748"/>
    </source>
</evidence>
<feature type="transmembrane region" description="Helical" evidence="6">
    <location>
        <begin position="391"/>
        <end position="409"/>
    </location>
</feature>
<feature type="transmembrane region" description="Helical" evidence="6">
    <location>
        <begin position="355"/>
        <end position="379"/>
    </location>
</feature>
<feature type="transmembrane region" description="Helical" evidence="6">
    <location>
        <begin position="460"/>
        <end position="482"/>
    </location>
</feature>
<dbReference type="Pfam" id="PF02683">
    <property type="entry name" value="DsbD_TM"/>
    <property type="match status" value="1"/>
</dbReference>
<feature type="transmembrane region" description="Helical" evidence="6">
    <location>
        <begin position="243"/>
        <end position="265"/>
    </location>
</feature>
<dbReference type="GO" id="GO:0045454">
    <property type="term" value="P:cell redox homeostasis"/>
    <property type="evidence" value="ECO:0007669"/>
    <property type="project" value="TreeGrafter"/>
</dbReference>
<name>A0A1Y4VNJ8_9BACE</name>
<dbReference type="EMBL" id="JAIWWW010000007">
    <property type="protein sequence ID" value="MCA4522304.1"/>
    <property type="molecule type" value="Genomic_DNA"/>
</dbReference>
<protein>
    <submittedName>
        <fullName evidence="10">Thiol:disulfide interchange protein</fullName>
    </submittedName>
    <submittedName>
        <fullName evidence="9">Thioredoxin family protein</fullName>
    </submittedName>
</protein>
<dbReference type="InterPro" id="IPR003834">
    <property type="entry name" value="Cyt_c_assmbl_TM_dom"/>
</dbReference>
<dbReference type="Pfam" id="PF13899">
    <property type="entry name" value="Thioredoxin_7"/>
    <property type="match status" value="1"/>
</dbReference>
<dbReference type="InterPro" id="IPR028250">
    <property type="entry name" value="DsbDN"/>
</dbReference>
<dbReference type="GO" id="GO:0016020">
    <property type="term" value="C:membrane"/>
    <property type="evidence" value="ECO:0007669"/>
    <property type="project" value="UniProtKB-SubCell"/>
</dbReference>
<evidence type="ECO:0000313" key="11">
    <source>
        <dbReference type="Proteomes" id="UP000196036"/>
    </source>
</evidence>
<keyword evidence="3" id="KW-0201">Cytochrome c-type biogenesis</keyword>
<feature type="transmembrane region" description="Helical" evidence="6">
    <location>
        <begin position="277"/>
        <end position="298"/>
    </location>
</feature>
<dbReference type="SUPFAM" id="SSF52833">
    <property type="entry name" value="Thioredoxin-like"/>
    <property type="match status" value="1"/>
</dbReference>
<sequence length="649" mass="72588">MRIILFLLVGWYAIGNIQAQIKEPVKFKNELKMTSETEAEIVFTASIEKGWHVYSTGLGDDGPISATFNINASNHVETMGKLQPVGKEISIYDKMFEMNVRYFEDTVQFIQKVKFTGNDYFMDGFLEFGACNDESCLPPTQIPFQYGKKAEADIIVAKEEEERPTNVLEKQSESDLWKPVINELQELGEEHSQEDKSWLYVFVTGFLGGLLALFTPCVWPIIPMTVSFFLKRNKDKKKGIRDAWTYGASIVVIYVTLGLAITLIFGASALNALSTNAVFNILFFLMLVVFAASFFGAFELTLPSKWSNAVDSKAEATSGLLSIFLMAFTLSLVSFSCTGPIIGFLLVQVSTTGSVIAPAIGMLGFAIALALPFTLFALFPSWLKSMPKSGGWMNVIKVTLGFLELAFALKFLSVADLAYGWRILDRETFLALWIVIFGLMGLYLLGKIKFPHDGDENRVGVGRFFLALVSLAFAVYMIPGLWGAPLKAVSAFAPPVMTQDFNLYSNEVHPKFKDYEIGMEYARQQGMPVMIDFTGYGCVNCRKMEAAVWTDSKVGGIINDKYVLISLYVDDKTPLNEPINVVENGTERTLRTVGDKWSYLQRVKFGANAQPFYVLLDNDGNPLNKSYAYNENIPKYIEFLQEGLERYVK</sequence>
<dbReference type="EMBL" id="NFLW01000013">
    <property type="protein sequence ID" value="OUQ70755.1"/>
    <property type="molecule type" value="Genomic_DNA"/>
</dbReference>
<keyword evidence="2 6" id="KW-0812">Transmembrane</keyword>
<feature type="domain" description="Thiol:disulfide interchange protein DsbD N-terminal" evidence="8">
    <location>
        <begin position="32"/>
        <end position="141"/>
    </location>
</feature>
<evidence type="ECO:0000313" key="9">
    <source>
        <dbReference type="EMBL" id="MCA4522304.1"/>
    </source>
</evidence>
<keyword evidence="5 6" id="KW-0472">Membrane</keyword>
<feature type="transmembrane region" description="Helical" evidence="6">
    <location>
        <begin position="198"/>
        <end position="222"/>
    </location>
</feature>
<dbReference type="GO" id="GO:0017004">
    <property type="term" value="P:cytochrome complex assembly"/>
    <property type="evidence" value="ECO:0007669"/>
    <property type="project" value="UniProtKB-KW"/>
</dbReference>
<evidence type="ECO:0000313" key="10">
    <source>
        <dbReference type="EMBL" id="OUQ70755.1"/>
    </source>
</evidence>
<dbReference type="AlphaFoldDB" id="A0A1Y4VNJ8"/>
<dbReference type="InterPro" id="IPR036249">
    <property type="entry name" value="Thioredoxin-like_sf"/>
</dbReference>
<reference evidence="10" key="2">
    <citation type="journal article" date="2018" name="BMC Genomics">
        <title>Whole genome sequencing and function prediction of 133 gut anaerobes isolated from chicken caecum in pure cultures.</title>
        <authorList>
            <person name="Medvecky M."/>
            <person name="Cejkova D."/>
            <person name="Polansky O."/>
            <person name="Karasova D."/>
            <person name="Kubasova T."/>
            <person name="Cizek A."/>
            <person name="Rychlik I."/>
        </authorList>
    </citation>
    <scope>NUCLEOTIDE SEQUENCE</scope>
    <source>
        <strain evidence="10">An109</strain>
    </source>
</reference>
<dbReference type="PANTHER" id="PTHR32234:SF0">
    <property type="entry name" value="THIOL:DISULFIDE INTERCHANGE PROTEIN DSBD"/>
    <property type="match status" value="1"/>
</dbReference>
<evidence type="ECO:0000259" key="8">
    <source>
        <dbReference type="Pfam" id="PF11412"/>
    </source>
</evidence>
<dbReference type="Proteomes" id="UP001197958">
    <property type="component" value="Unassembled WGS sequence"/>
</dbReference>
<feature type="transmembrane region" description="Helical" evidence="6">
    <location>
        <begin position="319"/>
        <end position="349"/>
    </location>
</feature>
<evidence type="ECO:0000256" key="6">
    <source>
        <dbReference type="SAM" id="Phobius"/>
    </source>
</evidence>
<reference evidence="9" key="3">
    <citation type="submission" date="2023-08" db="EMBL/GenBank/DDBJ databases">
        <title>Mucin Metabolism Genes Underlie the Key Renovations of Bacteroides xylanisolvens Genomes in Captive Great Apes.</title>
        <authorList>
            <person name="Nishida A.H."/>
        </authorList>
    </citation>
    <scope>NUCLEOTIDE SEQUENCE</scope>
    <source>
        <strain evidence="9">P19.10B</strain>
    </source>
</reference>
<comment type="caution">
    <text evidence="10">The sequence shown here is derived from an EMBL/GenBank/DDBJ whole genome shotgun (WGS) entry which is preliminary data.</text>
</comment>
<evidence type="ECO:0000256" key="5">
    <source>
        <dbReference type="ARBA" id="ARBA00023136"/>
    </source>
</evidence>
<gene>
    <name evidence="10" type="ORF">B5E52_08755</name>
    <name evidence="9" type="ORF">LDZ35_03635</name>
</gene>
<accession>A0A1Y4VNJ8</accession>
<feature type="domain" description="Cytochrome C biogenesis protein transmembrane" evidence="7">
    <location>
        <begin position="201"/>
        <end position="412"/>
    </location>
</feature>
<dbReference type="GO" id="GO:0015035">
    <property type="term" value="F:protein-disulfide reductase activity"/>
    <property type="evidence" value="ECO:0007669"/>
    <property type="project" value="TreeGrafter"/>
</dbReference>
<organism evidence="10 11">
    <name type="scientific">Bacteroides xylanisolvens</name>
    <dbReference type="NCBI Taxonomy" id="371601"/>
    <lineage>
        <taxon>Bacteria</taxon>
        <taxon>Pseudomonadati</taxon>
        <taxon>Bacteroidota</taxon>
        <taxon>Bacteroidia</taxon>
        <taxon>Bacteroidales</taxon>
        <taxon>Bacteroidaceae</taxon>
        <taxon>Bacteroides</taxon>
    </lineage>
</organism>
<reference evidence="11" key="1">
    <citation type="submission" date="2017-04" db="EMBL/GenBank/DDBJ databases">
        <title>Function of individual gut microbiota members based on whole genome sequencing of pure cultures obtained from chicken caecum.</title>
        <authorList>
            <person name="Medvecky M."/>
            <person name="Cejkova D."/>
            <person name="Polansky O."/>
            <person name="Karasova D."/>
            <person name="Kubasova T."/>
            <person name="Cizek A."/>
            <person name="Rychlik I."/>
        </authorList>
    </citation>
    <scope>NUCLEOTIDE SEQUENCE [LARGE SCALE GENOMIC DNA]</scope>
    <source>
        <strain evidence="11">An109</strain>
    </source>
</reference>
<keyword evidence="4 6" id="KW-1133">Transmembrane helix</keyword>
<evidence type="ECO:0000259" key="7">
    <source>
        <dbReference type="Pfam" id="PF02683"/>
    </source>
</evidence>
<comment type="subcellular location">
    <subcellularLocation>
        <location evidence="1">Membrane</location>
        <topology evidence="1">Multi-pass membrane protein</topology>
    </subcellularLocation>
</comment>
<dbReference type="Proteomes" id="UP000196036">
    <property type="component" value="Unassembled WGS sequence"/>
</dbReference>
<evidence type="ECO:0000256" key="4">
    <source>
        <dbReference type="ARBA" id="ARBA00022989"/>
    </source>
</evidence>
<evidence type="ECO:0000256" key="1">
    <source>
        <dbReference type="ARBA" id="ARBA00004141"/>
    </source>
</evidence>
<proteinExistence type="predicted"/>